<evidence type="ECO:0000313" key="1">
    <source>
        <dbReference type="EMBL" id="OHX64969.1"/>
    </source>
</evidence>
<comment type="caution">
    <text evidence="1">The sequence shown here is derived from an EMBL/GenBank/DDBJ whole genome shotgun (WGS) entry which is preliminary data.</text>
</comment>
<reference evidence="1 2" key="1">
    <citation type="journal article" date="2012" name="Int. J. Syst. Evol. Microbiol.">
        <title>Flammeovirga pacifica sp. nov., isolated from deep-sea sediment.</title>
        <authorList>
            <person name="Xu H."/>
            <person name="Fu Y."/>
            <person name="Yang N."/>
            <person name="Ding Z."/>
            <person name="Lai Q."/>
            <person name="Zeng R."/>
        </authorList>
    </citation>
    <scope>NUCLEOTIDE SEQUENCE [LARGE SCALE GENOMIC DNA]</scope>
    <source>
        <strain evidence="2">DSM 24597 / LMG 26175 / WPAGA1</strain>
    </source>
</reference>
<dbReference type="STRING" id="915059.NH26_00700"/>
<accession>A0A1S1YVB7</accession>
<keyword evidence="2" id="KW-1185">Reference proteome</keyword>
<dbReference type="RefSeq" id="WP_044224470.1">
    <property type="nucleotide sequence ID" value="NZ_JRYR02000001.1"/>
</dbReference>
<gene>
    <name evidence="1" type="ORF">NH26_00700</name>
</gene>
<organism evidence="1 2">
    <name type="scientific">Flammeovirga pacifica</name>
    <dbReference type="NCBI Taxonomy" id="915059"/>
    <lineage>
        <taxon>Bacteria</taxon>
        <taxon>Pseudomonadati</taxon>
        <taxon>Bacteroidota</taxon>
        <taxon>Cytophagia</taxon>
        <taxon>Cytophagales</taxon>
        <taxon>Flammeovirgaceae</taxon>
        <taxon>Flammeovirga</taxon>
    </lineage>
</organism>
<proteinExistence type="predicted"/>
<evidence type="ECO:0000313" key="2">
    <source>
        <dbReference type="Proteomes" id="UP000179797"/>
    </source>
</evidence>
<dbReference type="AlphaFoldDB" id="A0A1S1YVB7"/>
<dbReference type="EMBL" id="JRYR02000001">
    <property type="protein sequence ID" value="OHX64969.1"/>
    <property type="molecule type" value="Genomic_DNA"/>
</dbReference>
<protein>
    <submittedName>
        <fullName evidence="1">Uncharacterized protein</fullName>
    </submittedName>
</protein>
<sequence>MLLVWISCAPMLAQNTLPLPSMQVDIEGKKVDVFYIVIQKEKSSLLAVQNEVIKAFSQLDSSWVVMDDYSSKCLYQLMLQDKNYKERGKVILGDETFLFHYQLTHKSRNLMRKVLEEEPSFSEVFLIKHIQKLFKNQKVKTVNVKMPIQ</sequence>
<dbReference type="Proteomes" id="UP000179797">
    <property type="component" value="Unassembled WGS sequence"/>
</dbReference>
<name>A0A1S1YVB7_FLAPC</name>